<name>A0A419UZD7_9BACL</name>
<keyword evidence="4" id="KW-0238">DNA-binding</keyword>
<accession>A0A419UZD7</accession>
<evidence type="ECO:0000313" key="5">
    <source>
        <dbReference type="Proteomes" id="UP000285120"/>
    </source>
</evidence>
<comment type="caution">
    <text evidence="4">The sequence shown here is derived from an EMBL/GenBank/DDBJ whole genome shotgun (WGS) entry which is preliminary data.</text>
</comment>
<dbReference type="Pfam" id="PF17853">
    <property type="entry name" value="GGDEF_2"/>
    <property type="match status" value="1"/>
</dbReference>
<dbReference type="GO" id="GO:0003677">
    <property type="term" value="F:DNA binding"/>
    <property type="evidence" value="ECO:0007669"/>
    <property type="project" value="UniProtKB-KW"/>
</dbReference>
<keyword evidence="5" id="KW-1185">Reference proteome</keyword>
<dbReference type="InterPro" id="IPR051448">
    <property type="entry name" value="CdaR-like_regulators"/>
</dbReference>
<dbReference type="RefSeq" id="WP_120193622.1">
    <property type="nucleotide sequence ID" value="NZ_RAPK01000010.1"/>
</dbReference>
<evidence type="ECO:0000313" key="4">
    <source>
        <dbReference type="EMBL" id="RKD71060.1"/>
    </source>
</evidence>
<dbReference type="Proteomes" id="UP000285120">
    <property type="component" value="Unassembled WGS sequence"/>
</dbReference>
<dbReference type="Pfam" id="PF13556">
    <property type="entry name" value="HTH_30"/>
    <property type="match status" value="1"/>
</dbReference>
<proteinExistence type="inferred from homology"/>
<organism evidence="4 5">
    <name type="scientific">Sinobaca qinghaiensis</name>
    <dbReference type="NCBI Taxonomy" id="342944"/>
    <lineage>
        <taxon>Bacteria</taxon>
        <taxon>Bacillati</taxon>
        <taxon>Bacillota</taxon>
        <taxon>Bacilli</taxon>
        <taxon>Bacillales</taxon>
        <taxon>Sporolactobacillaceae</taxon>
        <taxon>Sinobaca</taxon>
    </lineage>
</organism>
<dbReference type="PANTHER" id="PTHR33744:SF1">
    <property type="entry name" value="DNA-BINDING TRANSCRIPTIONAL ACTIVATOR ADER"/>
    <property type="match status" value="1"/>
</dbReference>
<evidence type="ECO:0000256" key="1">
    <source>
        <dbReference type="ARBA" id="ARBA00006754"/>
    </source>
</evidence>
<evidence type="ECO:0000259" key="3">
    <source>
        <dbReference type="Pfam" id="PF17853"/>
    </source>
</evidence>
<protein>
    <submittedName>
        <fullName evidence="4">DNA-binding PucR family transcriptional regulator</fullName>
    </submittedName>
</protein>
<evidence type="ECO:0000259" key="2">
    <source>
        <dbReference type="Pfam" id="PF13556"/>
    </source>
</evidence>
<gene>
    <name evidence="4" type="ORF">ATL39_2450</name>
</gene>
<dbReference type="InterPro" id="IPR041522">
    <property type="entry name" value="CdaR_GGDEF"/>
</dbReference>
<reference evidence="4 5" key="1">
    <citation type="submission" date="2018-09" db="EMBL/GenBank/DDBJ databases">
        <title>Genomic Encyclopedia of Archaeal and Bacterial Type Strains, Phase II (KMG-II): from individual species to whole genera.</title>
        <authorList>
            <person name="Goeker M."/>
        </authorList>
    </citation>
    <scope>NUCLEOTIDE SEQUENCE [LARGE SCALE GENOMIC DNA]</scope>
    <source>
        <strain evidence="4 5">DSM 17008</strain>
    </source>
</reference>
<comment type="similarity">
    <text evidence="1">Belongs to the CdaR family.</text>
</comment>
<dbReference type="Gene3D" id="1.10.10.2840">
    <property type="entry name" value="PucR C-terminal helix-turn-helix domain"/>
    <property type="match status" value="1"/>
</dbReference>
<dbReference type="PANTHER" id="PTHR33744">
    <property type="entry name" value="CARBOHYDRATE DIACID REGULATOR"/>
    <property type="match status" value="1"/>
</dbReference>
<dbReference type="OrthoDB" id="9792148at2"/>
<sequence length="407" mass="47299">MKDNASLFQKKFQSLEEFADYISGILGGPVTIEDAGHRLLAYSTHSDYSDEARVSTIMSRRVPENVISRLWKDGVIPALHKQVDPVVIPRIKDIGLGNRMAIAIRRKQEIMGYIWVIEGNSPFSTVQEELLKSAADKAAKELQQRHMQNKQQEKSKEEFFWRLLTDDIKDLPAITKQFERWHGKAPGRSLIVVLESEEAIDDIMFRSIMYLARGSQKIKLWLQTRTADQVIMLVEPSADSSRYTEKHFMDELLQLLKERFSSRQFIGSGREVSLTHIKKSYEEAQMVIRMQRRLTWTRQHLYTFEQLGYLKYLEAAAENEASHVLPHPVINKLIVYDNKNNTDLLNTLYVFLQSVSVNKAAEHMHIHANTMAYRIKRIEEITEMNTKNPHEQLSLLMEFTLREYISS</sequence>
<dbReference type="InterPro" id="IPR042070">
    <property type="entry name" value="PucR_C-HTH_sf"/>
</dbReference>
<dbReference type="EMBL" id="RAPK01000010">
    <property type="protein sequence ID" value="RKD71060.1"/>
    <property type="molecule type" value="Genomic_DNA"/>
</dbReference>
<dbReference type="InterPro" id="IPR025736">
    <property type="entry name" value="PucR_C-HTH_dom"/>
</dbReference>
<dbReference type="AlphaFoldDB" id="A0A419UZD7"/>
<feature type="domain" description="PucR C-terminal helix-turn-helix" evidence="2">
    <location>
        <begin position="344"/>
        <end position="398"/>
    </location>
</feature>
<feature type="domain" description="CdaR GGDEF-like" evidence="3">
    <location>
        <begin position="174"/>
        <end position="290"/>
    </location>
</feature>